<evidence type="ECO:0000256" key="1">
    <source>
        <dbReference type="SAM" id="Phobius"/>
    </source>
</evidence>
<sequence length="144" mass="15550">MSVVNEREVGTVKRAALFSTALTWLFANFPTVVFPAPLQPPVLLLKKIVPYLSYIVTFISCGSGVFTGYDSGYGIELNATWLLSAQNTATLVVHAVTTALVDLHIKIRLSATPDSESSGAELVDLSKKNQEAVSLERTSDVPDH</sequence>
<dbReference type="Proteomes" id="UP000772434">
    <property type="component" value="Unassembled WGS sequence"/>
</dbReference>
<dbReference type="AlphaFoldDB" id="A0A9P5PIT8"/>
<dbReference type="EMBL" id="JADNRY010000129">
    <property type="protein sequence ID" value="KAF9064168.1"/>
    <property type="molecule type" value="Genomic_DNA"/>
</dbReference>
<comment type="caution">
    <text evidence="2">The sequence shown here is derived from an EMBL/GenBank/DDBJ whole genome shotgun (WGS) entry which is preliminary data.</text>
</comment>
<protein>
    <submittedName>
        <fullName evidence="2">Uncharacterized protein</fullName>
    </submittedName>
</protein>
<evidence type="ECO:0000313" key="3">
    <source>
        <dbReference type="Proteomes" id="UP000772434"/>
    </source>
</evidence>
<accession>A0A9P5PIT8</accession>
<evidence type="ECO:0000313" key="2">
    <source>
        <dbReference type="EMBL" id="KAF9064168.1"/>
    </source>
</evidence>
<organism evidence="2 3">
    <name type="scientific">Rhodocollybia butyracea</name>
    <dbReference type="NCBI Taxonomy" id="206335"/>
    <lineage>
        <taxon>Eukaryota</taxon>
        <taxon>Fungi</taxon>
        <taxon>Dikarya</taxon>
        <taxon>Basidiomycota</taxon>
        <taxon>Agaricomycotina</taxon>
        <taxon>Agaricomycetes</taxon>
        <taxon>Agaricomycetidae</taxon>
        <taxon>Agaricales</taxon>
        <taxon>Marasmiineae</taxon>
        <taxon>Omphalotaceae</taxon>
        <taxon>Rhodocollybia</taxon>
    </lineage>
</organism>
<dbReference type="OrthoDB" id="3247214at2759"/>
<feature type="transmembrane region" description="Helical" evidence="1">
    <location>
        <begin position="51"/>
        <end position="69"/>
    </location>
</feature>
<keyword evidence="1" id="KW-0472">Membrane</keyword>
<proteinExistence type="predicted"/>
<gene>
    <name evidence="2" type="ORF">BDP27DRAFT_1426111</name>
</gene>
<reference evidence="2" key="1">
    <citation type="submission" date="2020-11" db="EMBL/GenBank/DDBJ databases">
        <authorList>
            <consortium name="DOE Joint Genome Institute"/>
            <person name="Ahrendt S."/>
            <person name="Riley R."/>
            <person name="Andreopoulos W."/>
            <person name="Labutti K."/>
            <person name="Pangilinan J."/>
            <person name="Ruiz-Duenas F.J."/>
            <person name="Barrasa J.M."/>
            <person name="Sanchez-Garcia M."/>
            <person name="Camarero S."/>
            <person name="Miyauchi S."/>
            <person name="Serrano A."/>
            <person name="Linde D."/>
            <person name="Babiker R."/>
            <person name="Drula E."/>
            <person name="Ayuso-Fernandez I."/>
            <person name="Pacheco R."/>
            <person name="Padilla G."/>
            <person name="Ferreira P."/>
            <person name="Barriuso J."/>
            <person name="Kellner H."/>
            <person name="Castanera R."/>
            <person name="Alfaro M."/>
            <person name="Ramirez L."/>
            <person name="Pisabarro A.G."/>
            <person name="Kuo A."/>
            <person name="Tritt A."/>
            <person name="Lipzen A."/>
            <person name="He G."/>
            <person name="Yan M."/>
            <person name="Ng V."/>
            <person name="Cullen D."/>
            <person name="Martin F."/>
            <person name="Rosso M.-N."/>
            <person name="Henrissat B."/>
            <person name="Hibbett D."/>
            <person name="Martinez A.T."/>
            <person name="Grigoriev I.V."/>
        </authorList>
    </citation>
    <scope>NUCLEOTIDE SEQUENCE</scope>
    <source>
        <strain evidence="2">AH 40177</strain>
    </source>
</reference>
<keyword evidence="3" id="KW-1185">Reference proteome</keyword>
<keyword evidence="1" id="KW-0812">Transmembrane</keyword>
<name>A0A9P5PIT8_9AGAR</name>
<keyword evidence="1" id="KW-1133">Transmembrane helix</keyword>